<comment type="caution">
    <text evidence="2">The sequence shown here is derived from an EMBL/GenBank/DDBJ whole genome shotgun (WGS) entry which is preliminary data.</text>
</comment>
<dbReference type="Proteomes" id="UP000067448">
    <property type="component" value="Unassembled WGS sequence"/>
</dbReference>
<dbReference type="EMBL" id="BCMM01000043">
    <property type="protein sequence ID" value="GAQ66634.1"/>
    <property type="molecule type" value="Genomic_DNA"/>
</dbReference>
<feature type="compositionally biased region" description="Basic residues" evidence="1">
    <location>
        <begin position="206"/>
        <end position="222"/>
    </location>
</feature>
<sequence length="293" mass="30408">MDGRCVGGLRWDRSGRGRGSGGRCGALRRSAGCCLGETAAALLEPVRPVRAWWVGGEGRVGVNVGLHAVAEAAQVVDGLAGTAQPIAFRLGEPVQARRKGDGLELLADEEPLGQVRGEARCGGGDETVFGMGTEAEVVGQRRIPSFCWSAARGRRTGRGTPGWSQGGGPPGEGWANVGAGHAVASVVPFGEGRPSPRRCWPTGAARRGRWRPGRRRGCRRAGSRQEGSAASRGLRVSFSGGSAAVTGRRELAGSVGWSCAVWTAQAVPGWRSGAGQRRCGAGVRGPRRTSRPS</sequence>
<dbReference type="AlphaFoldDB" id="A0A100JVV6"/>
<evidence type="ECO:0000313" key="2">
    <source>
        <dbReference type="EMBL" id="GAQ66634.1"/>
    </source>
</evidence>
<feature type="region of interest" description="Disordered" evidence="1">
    <location>
        <begin position="271"/>
        <end position="293"/>
    </location>
</feature>
<evidence type="ECO:0000256" key="1">
    <source>
        <dbReference type="SAM" id="MobiDB-lite"/>
    </source>
</evidence>
<organism evidence="2 3">
    <name type="scientific">Streptomyces scabiei</name>
    <dbReference type="NCBI Taxonomy" id="1930"/>
    <lineage>
        <taxon>Bacteria</taxon>
        <taxon>Bacillati</taxon>
        <taxon>Actinomycetota</taxon>
        <taxon>Actinomycetes</taxon>
        <taxon>Kitasatosporales</taxon>
        <taxon>Streptomycetaceae</taxon>
        <taxon>Streptomyces</taxon>
    </lineage>
</organism>
<reference evidence="2 3" key="2">
    <citation type="journal article" date="2016" name="Genome Announc.">
        <title>Draft Genome Sequences of Streptomyces scabiei S58, Streptomyces turgidiscabies T45, and Streptomyces acidiscabies a10, the Pathogens of Potato Common Scab, Isolated in Japan.</title>
        <authorList>
            <person name="Tomihama T."/>
            <person name="Nishi Y."/>
            <person name="Sakai M."/>
            <person name="Ikenaga M."/>
            <person name="Okubo T."/>
            <person name="Ikeda S."/>
        </authorList>
    </citation>
    <scope>NUCLEOTIDE SEQUENCE [LARGE SCALE GENOMIC DNA]</scope>
    <source>
        <strain evidence="2 3">S58</strain>
    </source>
</reference>
<feature type="region of interest" description="Disordered" evidence="1">
    <location>
        <begin position="192"/>
        <end position="233"/>
    </location>
</feature>
<protein>
    <submittedName>
        <fullName evidence="2">Uncharacterized protein</fullName>
    </submittedName>
</protein>
<accession>A0A100JVV6</accession>
<reference evidence="3" key="3">
    <citation type="submission" date="2016-02" db="EMBL/GenBank/DDBJ databases">
        <title>Draft genome of pathogenic Streptomyces sp. in Japan.</title>
        <authorList>
            <person name="Tomihama T."/>
            <person name="Ikenaga M."/>
            <person name="Sakai M."/>
            <person name="Okubo T."/>
            <person name="Ikeda S."/>
        </authorList>
    </citation>
    <scope>NUCLEOTIDE SEQUENCE [LARGE SCALE GENOMIC DNA]</scope>
    <source>
        <strain evidence="3">S58</strain>
    </source>
</reference>
<name>A0A100JVV6_STRSC</name>
<reference evidence="3" key="1">
    <citation type="submission" date="2015-11" db="EMBL/GenBank/DDBJ databases">
        <authorList>
            <consortium name="Cross-ministerial Strategic Innovation Promotion Program (SIP) consortium"/>
            <person name="Tomihama T."/>
            <person name="Ikenaga M."/>
            <person name="Sakai M."/>
            <person name="Okubo T."/>
            <person name="Ikeda S."/>
        </authorList>
    </citation>
    <scope>NUCLEOTIDE SEQUENCE [LARGE SCALE GENOMIC DNA]</scope>
    <source>
        <strain evidence="3">S58</strain>
    </source>
</reference>
<gene>
    <name evidence="2" type="ORF">SsS58_07069</name>
</gene>
<evidence type="ECO:0000313" key="3">
    <source>
        <dbReference type="Proteomes" id="UP000067448"/>
    </source>
</evidence>
<proteinExistence type="predicted"/>